<gene>
    <name evidence="2" type="primary">pld1_1</name>
    <name evidence="2" type="ORF">NCTC13038_03792</name>
</gene>
<evidence type="ECO:0000259" key="1">
    <source>
        <dbReference type="Pfam" id="PF00248"/>
    </source>
</evidence>
<dbReference type="Pfam" id="PF00248">
    <property type="entry name" value="Aldo_ket_red"/>
    <property type="match status" value="1"/>
</dbReference>
<dbReference type="SUPFAM" id="SSF51430">
    <property type="entry name" value="NAD(P)-linked oxidoreductase"/>
    <property type="match status" value="1"/>
</dbReference>
<feature type="domain" description="NADP-dependent oxidoreductase" evidence="1">
    <location>
        <begin position="10"/>
        <end position="97"/>
    </location>
</feature>
<dbReference type="InterPro" id="IPR023210">
    <property type="entry name" value="NADP_OxRdtase_dom"/>
</dbReference>
<organism evidence="2 3">
    <name type="scientific">Raoultella terrigena</name>
    <name type="common">Klebsiella terrigena</name>
    <dbReference type="NCBI Taxonomy" id="577"/>
    <lineage>
        <taxon>Bacteria</taxon>
        <taxon>Pseudomonadati</taxon>
        <taxon>Pseudomonadota</taxon>
        <taxon>Gammaproteobacteria</taxon>
        <taxon>Enterobacterales</taxon>
        <taxon>Enterobacteriaceae</taxon>
        <taxon>Klebsiella/Raoultella group</taxon>
        <taxon>Raoultella</taxon>
    </lineage>
</organism>
<proteinExistence type="predicted"/>
<dbReference type="InterPro" id="IPR036812">
    <property type="entry name" value="NAD(P)_OxRdtase_dom_sf"/>
</dbReference>
<reference evidence="2 3" key="1">
    <citation type="submission" date="2019-03" db="EMBL/GenBank/DDBJ databases">
        <authorList>
            <consortium name="Pathogen Informatics"/>
        </authorList>
    </citation>
    <scope>NUCLEOTIDE SEQUENCE [LARGE SCALE GENOMIC DNA]</scope>
    <source>
        <strain evidence="2 3">NCTC13038</strain>
    </source>
</reference>
<dbReference type="Proteomes" id="UP000332594">
    <property type="component" value="Unassembled WGS sequence"/>
</dbReference>
<evidence type="ECO:0000313" key="3">
    <source>
        <dbReference type="Proteomes" id="UP000332594"/>
    </source>
</evidence>
<dbReference type="GO" id="GO:0050235">
    <property type="term" value="F:pyridoxal 4-dehydrogenase activity"/>
    <property type="evidence" value="ECO:0007669"/>
    <property type="project" value="UniProtKB-EC"/>
</dbReference>
<dbReference type="EMBL" id="CAADJG010000002">
    <property type="protein sequence ID" value="VFS77855.1"/>
    <property type="molecule type" value="Genomic_DNA"/>
</dbReference>
<protein>
    <submittedName>
        <fullName evidence="2">Pyridoxal 4-dehydrogenase</fullName>
        <ecNumber evidence="2">1.1.1.107</ecNumber>
    </submittedName>
</protein>
<sequence length="113" mass="12099">MVIGGGFNSGILATGAVENAKYNYGPASQAILAKVREIENVCRDYQVSLPAAALQFVLAHPAVPTIIPGTRTVAQLENCLEWIAAPIPDDFWRTLQQQGLLDEGAPTPADRQP</sequence>
<evidence type="ECO:0000313" key="2">
    <source>
        <dbReference type="EMBL" id="VFS77855.1"/>
    </source>
</evidence>
<dbReference type="Gene3D" id="3.20.20.100">
    <property type="entry name" value="NADP-dependent oxidoreductase domain"/>
    <property type="match status" value="1"/>
</dbReference>
<dbReference type="EC" id="1.1.1.107" evidence="2"/>
<dbReference type="AlphaFoldDB" id="A0A485BVB5"/>
<accession>A0A485BVB5</accession>
<name>A0A485BVB5_RAOTE</name>
<keyword evidence="2" id="KW-0560">Oxidoreductase</keyword>